<organism evidence="1 2">
    <name type="scientific">Puccinia coronata f. sp. avenae</name>
    <dbReference type="NCBI Taxonomy" id="200324"/>
    <lineage>
        <taxon>Eukaryota</taxon>
        <taxon>Fungi</taxon>
        <taxon>Dikarya</taxon>
        <taxon>Basidiomycota</taxon>
        <taxon>Pucciniomycotina</taxon>
        <taxon>Pucciniomycetes</taxon>
        <taxon>Pucciniales</taxon>
        <taxon>Pucciniaceae</taxon>
        <taxon>Puccinia</taxon>
    </lineage>
</organism>
<name>A0A2N5URZ0_9BASI</name>
<accession>A0A2N5URZ0</accession>
<dbReference type="AlphaFoldDB" id="A0A2N5URZ0"/>
<dbReference type="EMBL" id="PGCI01000102">
    <property type="protein sequence ID" value="PLW40407.1"/>
    <property type="molecule type" value="Genomic_DNA"/>
</dbReference>
<sequence>MELAGDRSRPMRFRLLRRFPQFCGAAKNLAPRTLQPPAALQQLNMIGQTRLNGQHALWLDELLAGCWSDMVCNNAKGAV</sequence>
<gene>
    <name evidence="1" type="ORF">PCASD_10414</name>
</gene>
<protein>
    <submittedName>
        <fullName evidence="1">Uncharacterized protein</fullName>
    </submittedName>
</protein>
<reference evidence="1 2" key="1">
    <citation type="submission" date="2017-11" db="EMBL/GenBank/DDBJ databases">
        <title>De novo assembly and phasing of dikaryotic genomes from two isolates of Puccinia coronata f. sp. avenae, the causal agent of oat crown rust.</title>
        <authorList>
            <person name="Miller M.E."/>
            <person name="Zhang Y."/>
            <person name="Omidvar V."/>
            <person name="Sperschneider J."/>
            <person name="Schwessinger B."/>
            <person name="Raley C."/>
            <person name="Palmer J.M."/>
            <person name="Garnica D."/>
            <person name="Upadhyaya N."/>
            <person name="Rathjen J."/>
            <person name="Taylor J.M."/>
            <person name="Park R.F."/>
            <person name="Dodds P.N."/>
            <person name="Hirsch C.D."/>
            <person name="Kianian S.F."/>
            <person name="Figueroa M."/>
        </authorList>
    </citation>
    <scope>NUCLEOTIDE SEQUENCE [LARGE SCALE GENOMIC DNA]</scope>
    <source>
        <strain evidence="1">12SD80</strain>
    </source>
</reference>
<comment type="caution">
    <text evidence="1">The sequence shown here is derived from an EMBL/GenBank/DDBJ whole genome shotgun (WGS) entry which is preliminary data.</text>
</comment>
<proteinExistence type="predicted"/>
<evidence type="ECO:0000313" key="1">
    <source>
        <dbReference type="EMBL" id="PLW40407.1"/>
    </source>
</evidence>
<dbReference type="Proteomes" id="UP000235392">
    <property type="component" value="Unassembled WGS sequence"/>
</dbReference>
<evidence type="ECO:0000313" key="2">
    <source>
        <dbReference type="Proteomes" id="UP000235392"/>
    </source>
</evidence>